<dbReference type="InterPro" id="IPR000697">
    <property type="entry name" value="WH1/EVH1_dom"/>
</dbReference>
<comment type="subcellular location">
    <subcellularLocation>
        <location evidence="1">Cytoplasm</location>
    </subcellularLocation>
    <subcellularLocation>
        <location evidence="6">Postsynaptic density</location>
    </subcellularLocation>
</comment>
<accession>A0A7M7J185</accession>
<evidence type="ECO:0000256" key="8">
    <source>
        <dbReference type="SAM" id="MobiDB-lite"/>
    </source>
</evidence>
<name>A0A7M7J185_VARDE</name>
<dbReference type="GO" id="GO:0014069">
    <property type="term" value="C:postsynaptic density"/>
    <property type="evidence" value="ECO:0007669"/>
    <property type="project" value="UniProtKB-SubCell"/>
</dbReference>
<dbReference type="OMA" id="ICVCENC"/>
<dbReference type="InterPro" id="IPR045027">
    <property type="entry name" value="Homer"/>
</dbReference>
<protein>
    <recommendedName>
        <fullName evidence="9">WH1 domain-containing protein</fullName>
    </recommendedName>
</protein>
<dbReference type="SUPFAM" id="SSF50729">
    <property type="entry name" value="PH domain-like"/>
    <property type="match status" value="1"/>
</dbReference>
<dbReference type="Pfam" id="PF00568">
    <property type="entry name" value="WH1"/>
    <property type="match status" value="1"/>
</dbReference>
<keyword evidence="3" id="KW-0770">Synapse</keyword>
<evidence type="ECO:0000313" key="11">
    <source>
        <dbReference type="Proteomes" id="UP000594260"/>
    </source>
</evidence>
<dbReference type="EnsemblMetazoa" id="XM_022789672">
    <property type="protein sequence ID" value="XP_022645407"/>
    <property type="gene ID" value="LOC111243708"/>
</dbReference>
<reference evidence="10" key="1">
    <citation type="submission" date="2021-01" db="UniProtKB">
        <authorList>
            <consortium name="EnsemblMetazoa"/>
        </authorList>
    </citation>
    <scope>IDENTIFICATION</scope>
</reference>
<dbReference type="PROSITE" id="PS50229">
    <property type="entry name" value="WH1"/>
    <property type="match status" value="1"/>
</dbReference>
<feature type="coiled-coil region" evidence="7">
    <location>
        <begin position="352"/>
        <end position="462"/>
    </location>
</feature>
<feature type="domain" description="WH1" evidence="9">
    <location>
        <begin position="150"/>
        <end position="262"/>
    </location>
</feature>
<feature type="region of interest" description="Disordered" evidence="8">
    <location>
        <begin position="261"/>
        <end position="287"/>
    </location>
</feature>
<keyword evidence="11" id="KW-1185">Reference proteome</keyword>
<dbReference type="GeneID" id="111243708"/>
<dbReference type="FunFam" id="2.30.29.30:FF:000014">
    <property type="entry name" value="Homer homolog 1 (Drosophila)"/>
    <property type="match status" value="1"/>
</dbReference>
<keyword evidence="4 7" id="KW-0175">Coiled coil</keyword>
<evidence type="ECO:0000256" key="4">
    <source>
        <dbReference type="ARBA" id="ARBA00023054"/>
    </source>
</evidence>
<comment type="similarity">
    <text evidence="5">Belongs to the Homer family.</text>
</comment>
<dbReference type="GO" id="GO:0005737">
    <property type="term" value="C:cytoplasm"/>
    <property type="evidence" value="ECO:0007669"/>
    <property type="project" value="UniProtKB-SubCell"/>
</dbReference>
<feature type="region of interest" description="Disordered" evidence="8">
    <location>
        <begin position="316"/>
        <end position="340"/>
    </location>
</feature>
<dbReference type="InterPro" id="IPR011993">
    <property type="entry name" value="PH-like_dom_sf"/>
</dbReference>
<dbReference type="PANTHER" id="PTHR10918">
    <property type="entry name" value="HOMER"/>
    <property type="match status" value="1"/>
</dbReference>
<dbReference type="AlphaFoldDB" id="A0A7M7J185"/>
<evidence type="ECO:0000256" key="7">
    <source>
        <dbReference type="SAM" id="Coils"/>
    </source>
</evidence>
<proteinExistence type="inferred from homology"/>
<dbReference type="GO" id="GO:0007216">
    <property type="term" value="P:G protein-coupled glutamate receptor signaling pathway"/>
    <property type="evidence" value="ECO:0007669"/>
    <property type="project" value="InterPro"/>
</dbReference>
<evidence type="ECO:0000256" key="6">
    <source>
        <dbReference type="ARBA" id="ARBA00034105"/>
    </source>
</evidence>
<dbReference type="FunCoup" id="A0A7M7J185">
    <property type="interactions" value="122"/>
</dbReference>
<dbReference type="SMART" id="SM00461">
    <property type="entry name" value="WH1"/>
    <property type="match status" value="1"/>
</dbReference>
<evidence type="ECO:0000256" key="5">
    <source>
        <dbReference type="ARBA" id="ARBA00023606"/>
    </source>
</evidence>
<evidence type="ECO:0000256" key="3">
    <source>
        <dbReference type="ARBA" id="ARBA00023018"/>
    </source>
</evidence>
<keyword evidence="2" id="KW-0963">Cytoplasm</keyword>
<evidence type="ECO:0000259" key="9">
    <source>
        <dbReference type="PROSITE" id="PS50229"/>
    </source>
</evidence>
<evidence type="ECO:0000256" key="1">
    <source>
        <dbReference type="ARBA" id="ARBA00004496"/>
    </source>
</evidence>
<evidence type="ECO:0000313" key="10">
    <source>
        <dbReference type="EnsemblMetazoa" id="XP_022645407"/>
    </source>
</evidence>
<organism evidence="10 11">
    <name type="scientific">Varroa destructor</name>
    <name type="common">Honeybee mite</name>
    <dbReference type="NCBI Taxonomy" id="109461"/>
    <lineage>
        <taxon>Eukaryota</taxon>
        <taxon>Metazoa</taxon>
        <taxon>Ecdysozoa</taxon>
        <taxon>Arthropoda</taxon>
        <taxon>Chelicerata</taxon>
        <taxon>Arachnida</taxon>
        <taxon>Acari</taxon>
        <taxon>Parasitiformes</taxon>
        <taxon>Mesostigmata</taxon>
        <taxon>Gamasina</taxon>
        <taxon>Dermanyssoidea</taxon>
        <taxon>Varroidae</taxon>
        <taxon>Varroa</taxon>
    </lineage>
</organism>
<dbReference type="RefSeq" id="XP_022645407.1">
    <property type="nucleotide sequence ID" value="XM_022789672.1"/>
</dbReference>
<dbReference type="OrthoDB" id="9983798at2759"/>
<dbReference type="InterPro" id="IPR044100">
    <property type="entry name" value="Homer_EVH1"/>
</dbReference>
<dbReference type="Proteomes" id="UP000594260">
    <property type="component" value="Unplaced"/>
</dbReference>
<dbReference type="GO" id="GO:0035256">
    <property type="term" value="F:G protein-coupled glutamate receptor binding"/>
    <property type="evidence" value="ECO:0007669"/>
    <property type="project" value="InterPro"/>
</dbReference>
<dbReference type="InParanoid" id="A0A7M7J185"/>
<evidence type="ECO:0000256" key="2">
    <source>
        <dbReference type="ARBA" id="ARBA00022490"/>
    </source>
</evidence>
<sequence>MATLQAYRDISKSTTPKTLLLLGANMKETDSALPYTRHKAQSIGGSSACDSTILRNPHVLLRTVNSLEDRRLRERIRDRTISTSANRVDTAKHPVKRGVNQPQPWKLETKDFIRDSDMDSFESVSEEDANRREIVEALGPLAKAVSPLLAVRSREQPMFSTKAHVFHIDPKTKRSWIPASSHAVAVSFFFDASRNLYRIISVEGTKAVINSTITPSMTFTKTSQKFGQWSDIRANTVYGLGFQTEPDLNQFIEKFQEVKEKTRVGHPQVQKGAANGGASGNEGSPSSTLVRAAQTNVQGHPGHPSVALAATLDTGGLAEDSPKHKAGQGGQGAQPANQLPQSTVEAQLRYENDRLKLALAQSSANAKKWEVELQTLKNNNARLTGALQESTANVEEWKRQLHALKDENTKMRCRELEIEASHGNQEALTELGRELAVLRQRNEGLDAELRQKEKAIETLRAAVQTGSGQHQNERHKALLAENDSLRISVSRMQEQLDAQLRSSGAATPGVSARQPALEQLSARLESKVSELRDLQTELAALVFAPPPPPQTTSTGSTAGPS</sequence>
<dbReference type="Gene3D" id="2.30.29.30">
    <property type="entry name" value="Pleckstrin-homology domain (PH domain)/Phosphotyrosine-binding domain (PTB)"/>
    <property type="match status" value="1"/>
</dbReference>
<dbReference type="CDD" id="cd01206">
    <property type="entry name" value="EVH1_Homer_Vesl"/>
    <property type="match status" value="1"/>
</dbReference>
<dbReference type="KEGG" id="vde:111243708"/>